<protein>
    <submittedName>
        <fullName evidence="1">Uncharacterized protein</fullName>
    </submittedName>
</protein>
<evidence type="ECO:0000313" key="1">
    <source>
        <dbReference type="EMBL" id="RDI73292.1"/>
    </source>
</evidence>
<dbReference type="RefSeq" id="WP_114797286.1">
    <property type="nucleotide sequence ID" value="NZ_QQZY01000010.1"/>
</dbReference>
<gene>
    <name evidence="1" type="ORF">Gocc_2892</name>
</gene>
<proteinExistence type="predicted"/>
<reference evidence="2" key="2">
    <citation type="journal article" date="2019" name="MicrobiologyOpen">
        <title>High-quality draft genome sequence of Gaiella occulta isolated from a 150 meter deep mineral water borehole and comparison with the genome sequences of other deep-branching lineages of the phylum Actinobacteria.</title>
        <authorList>
            <person name="Severino R."/>
            <person name="Froufe H.J.C."/>
            <person name="Barroso C."/>
            <person name="Albuquerque L."/>
            <person name="Lobo-da-Cunha A."/>
            <person name="da Costa M.S."/>
            <person name="Egas C."/>
        </authorList>
    </citation>
    <scope>NUCLEOTIDE SEQUENCE [LARGE SCALE GENOMIC DNA]</scope>
    <source>
        <strain evidence="2">F2-233</strain>
    </source>
</reference>
<keyword evidence="2" id="KW-1185">Reference proteome</keyword>
<dbReference type="EMBL" id="QQZY01000010">
    <property type="protein sequence ID" value="RDI73292.1"/>
    <property type="molecule type" value="Genomic_DNA"/>
</dbReference>
<accession>A0A7M2YT05</accession>
<dbReference type="Proteomes" id="UP000254134">
    <property type="component" value="Unassembled WGS sequence"/>
</dbReference>
<name>A0A7M2YT05_9ACTN</name>
<comment type="caution">
    <text evidence="1">The sequence shown here is derived from an EMBL/GenBank/DDBJ whole genome shotgun (WGS) entry which is preliminary data.</text>
</comment>
<sequence>MTTTPPQRTRVDWGRAKARYVTLGPDERSYARISREFAVSEVTVRKWAKRDGWLEAAADADNRAASEALRAAVRSLADRNTRTVLATDRLRDIVLDPATEIDPNVAVRALPRYAHLEQLIEGQATNRVEITDVQAIVSAVFVVAGRFVPSDRRDDFMRALDDALGGLVAVDQGAA</sequence>
<evidence type="ECO:0000313" key="2">
    <source>
        <dbReference type="Proteomes" id="UP000254134"/>
    </source>
</evidence>
<organism evidence="1 2">
    <name type="scientific">Gaiella occulta</name>
    <dbReference type="NCBI Taxonomy" id="1002870"/>
    <lineage>
        <taxon>Bacteria</taxon>
        <taxon>Bacillati</taxon>
        <taxon>Actinomycetota</taxon>
        <taxon>Thermoleophilia</taxon>
        <taxon>Gaiellales</taxon>
        <taxon>Gaiellaceae</taxon>
        <taxon>Gaiella</taxon>
    </lineage>
</organism>
<reference evidence="1 2" key="1">
    <citation type="submission" date="2018-07" db="EMBL/GenBank/DDBJ databases">
        <title>High-quality-draft genome sequence of Gaiella occulta.</title>
        <authorList>
            <person name="Severino R."/>
            <person name="Froufe H.J.C."/>
            <person name="Rainey F.A."/>
            <person name="Barroso C."/>
            <person name="Albuquerque L."/>
            <person name="Lobo-Da-Cunha A."/>
            <person name="Da Costa M.S."/>
            <person name="Egas C."/>
        </authorList>
    </citation>
    <scope>NUCLEOTIDE SEQUENCE [LARGE SCALE GENOMIC DNA]</scope>
    <source>
        <strain evidence="1 2">F2-233</strain>
    </source>
</reference>
<dbReference type="AlphaFoldDB" id="A0A7M2YT05"/>